<dbReference type="Proteomes" id="UP000077755">
    <property type="component" value="Chromosome 3"/>
</dbReference>
<evidence type="ECO:0000313" key="1">
    <source>
        <dbReference type="EMBL" id="WOG94534.1"/>
    </source>
</evidence>
<dbReference type="AlphaFoldDB" id="A0A166C902"/>
<sequence>MATNQIMIALLFIFALHFNVGLSTSQVLKGSVSCLDCRKDYDLSGIKIALKCKQAKKLTTTYTNTNGSFETALPSDTSASTISSNCLATVLGGPEQLYTKQKNIFTTLVKIHGYESSYTISNPLSFYTSCPQSHGKCGATNSGTVESSKTFELPPPGDWGLPPAANYIPFFPIIGIP</sequence>
<name>A0A166C902_DAUCS</name>
<reference evidence="1" key="2">
    <citation type="submission" date="2022-03" db="EMBL/GenBank/DDBJ databases">
        <title>Draft title - Genomic analysis of global carrot germplasm unveils the trajectory of domestication and the origin of high carotenoid orange carrot.</title>
        <authorList>
            <person name="Iorizzo M."/>
            <person name="Ellison S."/>
            <person name="Senalik D."/>
            <person name="Macko-Podgorni A."/>
            <person name="Grzebelus D."/>
            <person name="Bostan H."/>
            <person name="Rolling W."/>
            <person name="Curaba J."/>
            <person name="Simon P."/>
        </authorList>
    </citation>
    <scope>NUCLEOTIDE SEQUENCE</scope>
    <source>
        <tissue evidence="1">Leaf</tissue>
    </source>
</reference>
<dbReference type="KEGG" id="dcr:108211787"/>
<organism evidence="1 2">
    <name type="scientific">Daucus carota subsp. sativus</name>
    <name type="common">Carrot</name>
    <dbReference type="NCBI Taxonomy" id="79200"/>
    <lineage>
        <taxon>Eukaryota</taxon>
        <taxon>Viridiplantae</taxon>
        <taxon>Streptophyta</taxon>
        <taxon>Embryophyta</taxon>
        <taxon>Tracheophyta</taxon>
        <taxon>Spermatophyta</taxon>
        <taxon>Magnoliopsida</taxon>
        <taxon>eudicotyledons</taxon>
        <taxon>Gunneridae</taxon>
        <taxon>Pentapetalae</taxon>
        <taxon>asterids</taxon>
        <taxon>campanulids</taxon>
        <taxon>Apiales</taxon>
        <taxon>Apiaceae</taxon>
        <taxon>Apioideae</taxon>
        <taxon>Scandiceae</taxon>
        <taxon>Daucinae</taxon>
        <taxon>Daucus</taxon>
        <taxon>Daucus sect. Daucus</taxon>
    </lineage>
</organism>
<proteinExistence type="predicted"/>
<dbReference type="EMBL" id="CP093345">
    <property type="protein sequence ID" value="WOG94534.1"/>
    <property type="molecule type" value="Genomic_DNA"/>
</dbReference>
<gene>
    <name evidence="1" type="ORF">DCAR_0313830</name>
</gene>
<accession>A0A166C902</accession>
<dbReference type="OMA" id="HDAYTIS"/>
<dbReference type="Pfam" id="PF01190">
    <property type="entry name" value="Pollen_Ole_e_1"/>
    <property type="match status" value="1"/>
</dbReference>
<evidence type="ECO:0000313" key="2">
    <source>
        <dbReference type="Proteomes" id="UP000077755"/>
    </source>
</evidence>
<reference evidence="1" key="1">
    <citation type="journal article" date="2016" name="Nat. Genet.">
        <title>A high-quality carrot genome assembly provides new insights into carotenoid accumulation and asterid genome evolution.</title>
        <authorList>
            <person name="Iorizzo M."/>
            <person name="Ellison S."/>
            <person name="Senalik D."/>
            <person name="Zeng P."/>
            <person name="Satapoomin P."/>
            <person name="Huang J."/>
            <person name="Bowman M."/>
            <person name="Iovene M."/>
            <person name="Sanseverino W."/>
            <person name="Cavagnaro P."/>
            <person name="Yildiz M."/>
            <person name="Macko-Podgorni A."/>
            <person name="Moranska E."/>
            <person name="Grzebelus E."/>
            <person name="Grzebelus D."/>
            <person name="Ashrafi H."/>
            <person name="Zheng Z."/>
            <person name="Cheng S."/>
            <person name="Spooner D."/>
            <person name="Van Deynze A."/>
            <person name="Simon P."/>
        </authorList>
    </citation>
    <scope>NUCLEOTIDE SEQUENCE</scope>
    <source>
        <tissue evidence="1">Leaf</tissue>
    </source>
</reference>
<dbReference type="Gramene" id="KZN03452">
    <property type="protein sequence ID" value="KZN03452"/>
    <property type="gene ID" value="DCAR_012208"/>
</dbReference>
<dbReference type="OrthoDB" id="1104395at2759"/>
<protein>
    <submittedName>
        <fullName evidence="1">Uncharacterized protein</fullName>
    </submittedName>
</protein>
<keyword evidence="2" id="KW-1185">Reference proteome</keyword>